<gene>
    <name evidence="2" type="ORF">SAMN04488126_10175</name>
</gene>
<organism evidence="2 3">
    <name type="scientific">Bhargavaea beijingensis</name>
    <dbReference type="NCBI Taxonomy" id="426756"/>
    <lineage>
        <taxon>Bacteria</taxon>
        <taxon>Bacillati</taxon>
        <taxon>Bacillota</taxon>
        <taxon>Bacilli</taxon>
        <taxon>Bacillales</taxon>
        <taxon>Caryophanaceae</taxon>
        <taxon>Bhargavaea</taxon>
    </lineage>
</organism>
<dbReference type="RefSeq" id="WP_176764975.1">
    <property type="nucleotide sequence ID" value="NZ_FNAR01000001.1"/>
</dbReference>
<sequence>MKSYADNDKNQQNGKWAEKANDAAKKAEEKLDDMKKEARESAETHNEEKSE</sequence>
<evidence type="ECO:0000313" key="3">
    <source>
        <dbReference type="Proteomes" id="UP000198823"/>
    </source>
</evidence>
<feature type="region of interest" description="Disordered" evidence="1">
    <location>
        <begin position="1"/>
        <end position="51"/>
    </location>
</feature>
<dbReference type="Proteomes" id="UP000198823">
    <property type="component" value="Unassembled WGS sequence"/>
</dbReference>
<protein>
    <submittedName>
        <fullName evidence="2">Uncharacterized protein</fullName>
    </submittedName>
</protein>
<reference evidence="2 3" key="1">
    <citation type="submission" date="2016-10" db="EMBL/GenBank/DDBJ databases">
        <authorList>
            <person name="de Groot N.N."/>
        </authorList>
    </citation>
    <scope>NUCLEOTIDE SEQUENCE [LARGE SCALE GENOMIC DNA]</scope>
    <source>
        <strain evidence="2 3">CGMCC 1.6762</strain>
    </source>
</reference>
<feature type="compositionally biased region" description="Basic and acidic residues" evidence="1">
    <location>
        <begin position="16"/>
        <end position="51"/>
    </location>
</feature>
<dbReference type="AlphaFoldDB" id="A0A1G6XIU2"/>
<name>A0A1G6XIU2_9BACL</name>
<evidence type="ECO:0000313" key="2">
    <source>
        <dbReference type="EMBL" id="SDD78118.1"/>
    </source>
</evidence>
<proteinExistence type="predicted"/>
<accession>A0A1G6XIU2</accession>
<evidence type="ECO:0000256" key="1">
    <source>
        <dbReference type="SAM" id="MobiDB-lite"/>
    </source>
</evidence>
<dbReference type="EMBL" id="FNAR01000001">
    <property type="protein sequence ID" value="SDD78118.1"/>
    <property type="molecule type" value="Genomic_DNA"/>
</dbReference>